<dbReference type="STRING" id="1732.SAMN02910417_01140"/>
<name>A0A1G6B407_EUBOX</name>
<dbReference type="RefSeq" id="WP_176762305.1">
    <property type="nucleotide sequence ID" value="NZ_FMXR01000008.1"/>
</dbReference>
<evidence type="ECO:0000256" key="1">
    <source>
        <dbReference type="SAM" id="Phobius"/>
    </source>
</evidence>
<keyword evidence="1" id="KW-0472">Membrane</keyword>
<proteinExistence type="predicted"/>
<feature type="transmembrane region" description="Helical" evidence="1">
    <location>
        <begin position="12"/>
        <end position="29"/>
    </location>
</feature>
<sequence>MREIFEEYGGAIITAIVIVAFIVVMVALIKNGVLTDQFEALIENFSNNADSASGLG</sequence>
<keyword evidence="1" id="KW-0812">Transmembrane</keyword>
<evidence type="ECO:0000313" key="3">
    <source>
        <dbReference type="Proteomes" id="UP000199228"/>
    </source>
</evidence>
<keyword evidence="3" id="KW-1185">Reference proteome</keyword>
<keyword evidence="1" id="KW-1133">Transmembrane helix</keyword>
<accession>A0A1G6B407</accession>
<dbReference type="AlphaFoldDB" id="A0A1G6B407"/>
<protein>
    <submittedName>
        <fullName evidence="2">Uncharacterized protein</fullName>
    </submittedName>
</protein>
<organism evidence="2 3">
    <name type="scientific">Eubacterium oxidoreducens</name>
    <dbReference type="NCBI Taxonomy" id="1732"/>
    <lineage>
        <taxon>Bacteria</taxon>
        <taxon>Bacillati</taxon>
        <taxon>Bacillota</taxon>
        <taxon>Clostridia</taxon>
        <taxon>Eubacteriales</taxon>
        <taxon>Eubacteriaceae</taxon>
        <taxon>Eubacterium</taxon>
    </lineage>
</organism>
<reference evidence="2 3" key="1">
    <citation type="submission" date="2016-10" db="EMBL/GenBank/DDBJ databases">
        <authorList>
            <person name="de Groot N.N."/>
        </authorList>
    </citation>
    <scope>NUCLEOTIDE SEQUENCE [LARGE SCALE GENOMIC DNA]</scope>
    <source>
        <strain evidence="2 3">DSM 3217</strain>
    </source>
</reference>
<gene>
    <name evidence="2" type="ORF">SAMN02910417_01140</name>
</gene>
<evidence type="ECO:0000313" key="2">
    <source>
        <dbReference type="EMBL" id="SDB15335.1"/>
    </source>
</evidence>
<dbReference type="EMBL" id="FMXR01000008">
    <property type="protein sequence ID" value="SDB15335.1"/>
    <property type="molecule type" value="Genomic_DNA"/>
</dbReference>
<dbReference type="Proteomes" id="UP000199228">
    <property type="component" value="Unassembled WGS sequence"/>
</dbReference>